<reference evidence="4 6" key="1">
    <citation type="journal article" date="2015" name="Science">
        <title>Genetic determinants of in vivo fitness and diet responsiveness in multiple human gut Bacteroides.</title>
        <authorList>
            <person name="Wu M."/>
            <person name="McNulty N.P."/>
            <person name="Rodionov D.A."/>
            <person name="Khoroshkin M.S."/>
            <person name="Griffin N.W."/>
            <person name="Cheng J."/>
            <person name="Latreille P."/>
            <person name="Kerstetter R.A."/>
            <person name="Terrapon N."/>
            <person name="Henrissat B."/>
            <person name="Osterman A.L."/>
            <person name="Gordon J.I."/>
        </authorList>
    </citation>
    <scope>NUCLEOTIDE SEQUENCE [LARGE SCALE GENOMIC DNA]</scope>
    <source>
        <strain evidence="4 6">WH2</strain>
    </source>
</reference>
<protein>
    <submittedName>
        <fullName evidence="5">Glycoside hydrolase family 16 protein</fullName>
    </submittedName>
    <submittedName>
        <fullName evidence="4">Glycosyl hydrolases family 16</fullName>
    </submittedName>
</protein>
<keyword evidence="4" id="KW-0378">Hydrolase</keyword>
<dbReference type="Proteomes" id="UP000061809">
    <property type="component" value="Chromosome"/>
</dbReference>
<reference evidence="5 7" key="2">
    <citation type="submission" date="2018-08" db="EMBL/GenBank/DDBJ databases">
        <title>A genome reference for cultivated species of the human gut microbiota.</title>
        <authorList>
            <person name="Zou Y."/>
            <person name="Xue W."/>
            <person name="Luo G."/>
        </authorList>
    </citation>
    <scope>NUCLEOTIDE SEQUENCE [LARGE SCALE GENOMIC DNA]</scope>
    <source>
        <strain evidence="5 7">AF22-3AC</strain>
    </source>
</reference>
<evidence type="ECO:0000313" key="4">
    <source>
        <dbReference type="EMBL" id="ALJ60546.1"/>
    </source>
</evidence>
<accession>A0A0P0G929</accession>
<name>A0A0P0G929_9BACE</name>
<sequence>MKNNKTIYVLSALFLMSLGGNTLCQAQNNNDDDYFLWGIDKGEEWIDAIRIIEPACRSNIKGVVNVKFIAPGMFHAEAYCWGVPDQANPSHWGHDVNLTPKGIKLGKDGSGSFKFDAEKFPAGPMTVRICASDGKGQKDEFELQLYNKGGVKWKQGIPLNNPPGAKGLKLVFADDFDGAMSISNDGRNARYCAHKPRFGDFGSWAFADVDGEDNPFEQYDGYLRIKARKQEGKKGSTGLIASVNMDGEGFWAKVPFYMECRFIAQSAPGTWPAFWTVNQLDWGVPGGDELDIIEAYGGRGKGRPNHEGYSVFSHYWGQVDENGKGKNGDRTRVPIMGLGGKSYWSTTFHTYAVYAGYKETIYYFDNIEVFRHPTTDDTRNNPHIFLANLAIGGNPFPVDLERYGNGSDMYIDYIRVYAEKELKDFSSPPPATKAHK</sequence>
<feature type="chain" id="PRO_5033722671" evidence="2">
    <location>
        <begin position="27"/>
        <end position="436"/>
    </location>
</feature>
<dbReference type="PANTHER" id="PTHR10963">
    <property type="entry name" value="GLYCOSYL HYDROLASE-RELATED"/>
    <property type="match status" value="1"/>
</dbReference>
<feature type="domain" description="GH16" evidence="3">
    <location>
        <begin position="151"/>
        <end position="422"/>
    </location>
</feature>
<dbReference type="GO" id="GO:0004553">
    <property type="term" value="F:hydrolase activity, hydrolyzing O-glycosyl compounds"/>
    <property type="evidence" value="ECO:0007669"/>
    <property type="project" value="InterPro"/>
</dbReference>
<evidence type="ECO:0000256" key="1">
    <source>
        <dbReference type="ARBA" id="ARBA00006865"/>
    </source>
</evidence>
<dbReference type="SUPFAM" id="SSF49899">
    <property type="entry name" value="Concanavalin A-like lectins/glucanases"/>
    <property type="match status" value="1"/>
</dbReference>
<evidence type="ECO:0000313" key="5">
    <source>
        <dbReference type="EMBL" id="RGS37450.1"/>
    </source>
</evidence>
<dbReference type="CDD" id="cd08023">
    <property type="entry name" value="GH16_laminarinase_like"/>
    <property type="match status" value="1"/>
</dbReference>
<proteinExistence type="inferred from homology"/>
<dbReference type="GO" id="GO:0005975">
    <property type="term" value="P:carbohydrate metabolic process"/>
    <property type="evidence" value="ECO:0007669"/>
    <property type="project" value="InterPro"/>
</dbReference>
<gene>
    <name evidence="4" type="ORF">BcellWH2_03313</name>
    <name evidence="5" type="ORF">DWX97_09965</name>
</gene>
<feature type="signal peptide" evidence="2">
    <location>
        <begin position="1"/>
        <end position="26"/>
    </location>
</feature>
<comment type="similarity">
    <text evidence="1">Belongs to the glycosyl hydrolase 16 family.</text>
</comment>
<dbReference type="PANTHER" id="PTHR10963:SF55">
    <property type="entry name" value="GLYCOSIDE HYDROLASE FAMILY 16 PROTEIN"/>
    <property type="match status" value="1"/>
</dbReference>
<keyword evidence="2" id="KW-0732">Signal</keyword>
<dbReference type="PROSITE" id="PS51762">
    <property type="entry name" value="GH16_2"/>
    <property type="match status" value="1"/>
</dbReference>
<dbReference type="EMBL" id="CP012801">
    <property type="protein sequence ID" value="ALJ60546.1"/>
    <property type="molecule type" value="Genomic_DNA"/>
</dbReference>
<dbReference type="Proteomes" id="UP000283341">
    <property type="component" value="Unassembled WGS sequence"/>
</dbReference>
<dbReference type="PATRIC" id="fig|246787.4.peg.3428"/>
<evidence type="ECO:0000259" key="3">
    <source>
        <dbReference type="PROSITE" id="PS51762"/>
    </source>
</evidence>
<dbReference type="Gene3D" id="2.60.120.200">
    <property type="match status" value="1"/>
</dbReference>
<dbReference type="KEGG" id="bcel:BcellWH2_03313"/>
<dbReference type="RefSeq" id="WP_026367195.1">
    <property type="nucleotide sequence ID" value="NZ_CP012801.1"/>
</dbReference>
<evidence type="ECO:0000313" key="7">
    <source>
        <dbReference type="Proteomes" id="UP000283341"/>
    </source>
</evidence>
<dbReference type="Pfam" id="PF00722">
    <property type="entry name" value="Glyco_hydro_16"/>
    <property type="match status" value="1"/>
</dbReference>
<evidence type="ECO:0000313" key="6">
    <source>
        <dbReference type="Proteomes" id="UP000061809"/>
    </source>
</evidence>
<dbReference type="EMBL" id="QRVJ01000006">
    <property type="protein sequence ID" value="RGS37450.1"/>
    <property type="molecule type" value="Genomic_DNA"/>
</dbReference>
<dbReference type="InterPro" id="IPR000757">
    <property type="entry name" value="Beta-glucanase-like"/>
</dbReference>
<evidence type="ECO:0000256" key="2">
    <source>
        <dbReference type="SAM" id="SignalP"/>
    </source>
</evidence>
<organism evidence="4 6">
    <name type="scientific">Bacteroides cellulosilyticus</name>
    <dbReference type="NCBI Taxonomy" id="246787"/>
    <lineage>
        <taxon>Bacteria</taxon>
        <taxon>Pseudomonadati</taxon>
        <taxon>Bacteroidota</taxon>
        <taxon>Bacteroidia</taxon>
        <taxon>Bacteroidales</taxon>
        <taxon>Bacteroidaceae</taxon>
        <taxon>Bacteroides</taxon>
    </lineage>
</organism>
<dbReference type="InterPro" id="IPR013320">
    <property type="entry name" value="ConA-like_dom_sf"/>
</dbReference>
<dbReference type="AlphaFoldDB" id="A0A0P0G929"/>
<dbReference type="InterPro" id="IPR050546">
    <property type="entry name" value="Glycosyl_Hydrlase_16"/>
</dbReference>